<evidence type="ECO:0000313" key="1">
    <source>
        <dbReference type="EMBL" id="SFU38780.1"/>
    </source>
</evidence>
<dbReference type="Proteomes" id="UP000199391">
    <property type="component" value="Unassembled WGS sequence"/>
</dbReference>
<organism evidence="1 2">
    <name type="scientific">Pseudoduganella namucuonensis</name>
    <dbReference type="NCBI Taxonomy" id="1035707"/>
    <lineage>
        <taxon>Bacteria</taxon>
        <taxon>Pseudomonadati</taxon>
        <taxon>Pseudomonadota</taxon>
        <taxon>Betaproteobacteria</taxon>
        <taxon>Burkholderiales</taxon>
        <taxon>Oxalobacteraceae</taxon>
        <taxon>Telluria group</taxon>
        <taxon>Pseudoduganella</taxon>
    </lineage>
</organism>
<dbReference type="InterPro" id="IPR046137">
    <property type="entry name" value="DUF6139"/>
</dbReference>
<accession>A0A1I7FRH2</accession>
<dbReference type="Pfam" id="PF19636">
    <property type="entry name" value="DUF6139"/>
    <property type="match status" value="1"/>
</dbReference>
<proteinExistence type="predicted"/>
<evidence type="ECO:0008006" key="3">
    <source>
        <dbReference type="Google" id="ProtNLM"/>
    </source>
</evidence>
<sequence>MMRLDIYRRAEHDGIFSYLAVPEGQEIPQEAINTDWEPDAMAFEVDETASALPDFHIERPLEQIGDKGYAITGLKDM</sequence>
<protein>
    <recommendedName>
        <fullName evidence="3">YcgL domain-containing protein</fullName>
    </recommendedName>
</protein>
<name>A0A1I7FRH2_9BURK</name>
<dbReference type="EMBL" id="FPBO01000002">
    <property type="protein sequence ID" value="SFU38780.1"/>
    <property type="molecule type" value="Genomic_DNA"/>
</dbReference>
<gene>
    <name evidence="1" type="ORF">SAMN05216552_1002237</name>
</gene>
<dbReference type="AlphaFoldDB" id="A0A1I7FRH2"/>
<evidence type="ECO:0000313" key="2">
    <source>
        <dbReference type="Proteomes" id="UP000199391"/>
    </source>
</evidence>
<keyword evidence="2" id="KW-1185">Reference proteome</keyword>
<dbReference type="STRING" id="1035707.SAMN05216552_1002237"/>
<reference evidence="2" key="1">
    <citation type="submission" date="2016-10" db="EMBL/GenBank/DDBJ databases">
        <authorList>
            <person name="Varghese N."/>
            <person name="Submissions S."/>
        </authorList>
    </citation>
    <scope>NUCLEOTIDE SEQUENCE [LARGE SCALE GENOMIC DNA]</scope>
    <source>
        <strain evidence="2">CGMCC 1.11014</strain>
    </source>
</reference>